<reference evidence="3 4" key="1">
    <citation type="submission" date="2024-09" db="EMBL/GenBank/DDBJ databases">
        <authorList>
            <person name="Sun Q."/>
            <person name="Mori K."/>
        </authorList>
    </citation>
    <scope>NUCLEOTIDE SEQUENCE [LARGE SCALE GENOMIC DNA]</scope>
    <source>
        <strain evidence="3 4">NCAIM B.02610</strain>
    </source>
</reference>
<feature type="compositionally biased region" description="Polar residues" evidence="1">
    <location>
        <begin position="129"/>
        <end position="144"/>
    </location>
</feature>
<evidence type="ECO:0000313" key="4">
    <source>
        <dbReference type="Proteomes" id="UP001589838"/>
    </source>
</evidence>
<evidence type="ECO:0000259" key="2">
    <source>
        <dbReference type="Pfam" id="PF08924"/>
    </source>
</evidence>
<organism evidence="3 4">
    <name type="scientific">Halalkalibacter kiskunsagensis</name>
    <dbReference type="NCBI Taxonomy" id="1548599"/>
    <lineage>
        <taxon>Bacteria</taxon>
        <taxon>Bacillati</taxon>
        <taxon>Bacillota</taxon>
        <taxon>Bacilli</taxon>
        <taxon>Bacillales</taxon>
        <taxon>Bacillaceae</taxon>
        <taxon>Halalkalibacter</taxon>
    </lineage>
</organism>
<comment type="caution">
    <text evidence="3">The sequence shown here is derived from an EMBL/GenBank/DDBJ whole genome shotgun (WGS) entry which is preliminary data.</text>
</comment>
<dbReference type="RefSeq" id="WP_335964111.1">
    <property type="nucleotide sequence ID" value="NZ_JAXBLX010000082.1"/>
</dbReference>
<feature type="region of interest" description="Disordered" evidence="1">
    <location>
        <begin position="162"/>
        <end position="213"/>
    </location>
</feature>
<evidence type="ECO:0000256" key="1">
    <source>
        <dbReference type="SAM" id="MobiDB-lite"/>
    </source>
</evidence>
<dbReference type="Gene3D" id="3.20.20.80">
    <property type="entry name" value="Glycosidases"/>
    <property type="match status" value="1"/>
</dbReference>
<feature type="compositionally biased region" description="Polar residues" evidence="1">
    <location>
        <begin position="81"/>
        <end position="91"/>
    </location>
</feature>
<dbReference type="InterPro" id="IPR015020">
    <property type="entry name" value="Rv2525c-like_Glyco_Hydro-like"/>
</dbReference>
<feature type="region of interest" description="Disordered" evidence="1">
    <location>
        <begin position="122"/>
        <end position="144"/>
    </location>
</feature>
<accession>A0ABV6KJR9</accession>
<dbReference type="InterPro" id="IPR017853">
    <property type="entry name" value="GH"/>
</dbReference>
<dbReference type="GO" id="GO:0016787">
    <property type="term" value="F:hydrolase activity"/>
    <property type="evidence" value="ECO:0007669"/>
    <property type="project" value="UniProtKB-KW"/>
</dbReference>
<dbReference type="Proteomes" id="UP001589838">
    <property type="component" value="Unassembled WGS sequence"/>
</dbReference>
<feature type="compositionally biased region" description="Polar residues" evidence="1">
    <location>
        <begin position="29"/>
        <end position="43"/>
    </location>
</feature>
<feature type="compositionally biased region" description="Low complexity" evidence="1">
    <location>
        <begin position="49"/>
        <end position="76"/>
    </location>
</feature>
<feature type="compositionally biased region" description="Basic and acidic residues" evidence="1">
    <location>
        <begin position="195"/>
        <end position="205"/>
    </location>
</feature>
<dbReference type="SUPFAM" id="SSF51445">
    <property type="entry name" value="(Trans)glycosidases"/>
    <property type="match status" value="1"/>
</dbReference>
<evidence type="ECO:0000313" key="3">
    <source>
        <dbReference type="EMBL" id="MFC0472258.1"/>
    </source>
</evidence>
<feature type="region of interest" description="Disordered" evidence="1">
    <location>
        <begin position="29"/>
        <end position="91"/>
    </location>
</feature>
<keyword evidence="4" id="KW-1185">Reference proteome</keyword>
<feature type="domain" description="Rv2525c-like glycoside hydrolase-like" evidence="2">
    <location>
        <begin position="237"/>
        <end position="342"/>
    </location>
</feature>
<keyword evidence="3" id="KW-0378">Hydrolase</keyword>
<protein>
    <submittedName>
        <fullName evidence="3">Glycoside hydrolase domain-containing protein</fullName>
    </submittedName>
</protein>
<dbReference type="EMBL" id="JBHLUX010000066">
    <property type="protein sequence ID" value="MFC0472258.1"/>
    <property type="molecule type" value="Genomic_DNA"/>
</dbReference>
<feature type="compositionally biased region" description="Acidic residues" evidence="1">
    <location>
        <begin position="175"/>
        <end position="193"/>
    </location>
</feature>
<dbReference type="Pfam" id="PF08924">
    <property type="entry name" value="Rv2525c_GlyHyd-like"/>
    <property type="match status" value="1"/>
</dbReference>
<sequence>MKNTKRLSMIILGVVSLLFVLTLSLFSQENSTEPVTASTNVTQEEQDASDQNTSSQNNEQSGNSNVSNSVTNSINVEGGNVDNTVKNHIDSTNGEIKNSVENHINSDDADIESATENTITAEDADVDNSIENHINSGQNNEVDNNVANDINVSVDVTISNHVTNQISGQDKDGTENDGESDNGDNGEESENNDNGENRSDNKEETPDSVWGVDSARVATDNTLACVRENFGDPQVWGRYLDDKEGVSYGLTTDEIDLLHSNDIQILVIWNHFTDGTGYENGQSEARDAIESARDLGIPEGVALFANVEPIYPIDSAFIQGWHDVVTESEYSSGLYGIFDPSEELYAAFEAAAEENASILDEMYVWTAAPNKGITTEENAPEYNPEYPEEALIGGWQYGLDAETCNIDTNIFDGNVLDVLW</sequence>
<gene>
    <name evidence="3" type="ORF">ACFFHM_17605</name>
</gene>
<name>A0ABV6KJR9_9BACI</name>
<proteinExistence type="predicted"/>